<evidence type="ECO:0000256" key="1">
    <source>
        <dbReference type="SAM" id="Phobius"/>
    </source>
</evidence>
<dbReference type="InterPro" id="IPR032258">
    <property type="entry name" value="DUF5061"/>
</dbReference>
<protein>
    <submittedName>
        <fullName evidence="2">Uncharacterized protein</fullName>
    </submittedName>
</protein>
<reference evidence="2 3" key="1">
    <citation type="submission" date="2019-08" db="EMBL/GenBank/DDBJ databases">
        <title>Bioinformatics analysis of the strain L3 and L5.</title>
        <authorList>
            <person name="Li X."/>
        </authorList>
    </citation>
    <scope>NUCLEOTIDE SEQUENCE [LARGE SCALE GENOMIC DNA]</scope>
    <source>
        <strain evidence="2 3">L3</strain>
    </source>
</reference>
<evidence type="ECO:0000313" key="2">
    <source>
        <dbReference type="EMBL" id="KAA0019006.1"/>
    </source>
</evidence>
<dbReference type="PROSITE" id="PS51257">
    <property type="entry name" value="PROKAR_LIPOPROTEIN"/>
    <property type="match status" value="1"/>
</dbReference>
<keyword evidence="1" id="KW-1133">Transmembrane helix</keyword>
<organism evidence="2 3">
    <name type="scientific">Salinicola corii</name>
    <dbReference type="NCBI Taxonomy" id="2606937"/>
    <lineage>
        <taxon>Bacteria</taxon>
        <taxon>Pseudomonadati</taxon>
        <taxon>Pseudomonadota</taxon>
        <taxon>Gammaproteobacteria</taxon>
        <taxon>Oceanospirillales</taxon>
        <taxon>Halomonadaceae</taxon>
        <taxon>Salinicola</taxon>
    </lineage>
</organism>
<sequence length="163" mass="16799">MFKVYQCLSSRRYRLGVVAMTVVLYGALSGCATSGGSQGHNVGTMRGGAPTGEEISSFLDNATPGSIATFQKSPWGSNVSVIVQKRYFSASGMICAHLDVAREGAVPSSTGATSQSGSAPQSGVVPGSVANYGQRAQVACLVQGKGWYTQRLVTQLLAAPSTS</sequence>
<accession>A0A640WFP0</accession>
<dbReference type="Pfam" id="PF16587">
    <property type="entry name" value="DUF5061"/>
    <property type="match status" value="1"/>
</dbReference>
<keyword evidence="3" id="KW-1185">Reference proteome</keyword>
<proteinExistence type="predicted"/>
<keyword evidence="1" id="KW-0812">Transmembrane</keyword>
<dbReference type="Proteomes" id="UP000466024">
    <property type="component" value="Unassembled WGS sequence"/>
</dbReference>
<dbReference type="AlphaFoldDB" id="A0A640WFP0"/>
<evidence type="ECO:0000313" key="3">
    <source>
        <dbReference type="Proteomes" id="UP000466024"/>
    </source>
</evidence>
<keyword evidence="1" id="KW-0472">Membrane</keyword>
<comment type="caution">
    <text evidence="2">The sequence shown here is derived from an EMBL/GenBank/DDBJ whole genome shotgun (WGS) entry which is preliminary data.</text>
</comment>
<gene>
    <name evidence="2" type="ORF">F0A16_06515</name>
</gene>
<feature type="transmembrane region" description="Helical" evidence="1">
    <location>
        <begin position="12"/>
        <end position="28"/>
    </location>
</feature>
<dbReference type="EMBL" id="VTPX01000003">
    <property type="protein sequence ID" value="KAA0019006.1"/>
    <property type="molecule type" value="Genomic_DNA"/>
</dbReference>
<name>A0A640WFP0_9GAMM</name>